<dbReference type="AlphaFoldDB" id="A0A9P5MMT2"/>
<keyword evidence="2" id="KW-1185">Reference proteome</keyword>
<sequence length="91" mass="10157">WTVSVHSRGKRYAHKITEDRISVIAEACVTTEPGVAPQLEGCLAMIRVLADKEDICVASTTDLFVEVDHDSRSCSYWFADHAQRIIFGCTQ</sequence>
<protein>
    <submittedName>
        <fullName evidence="1">Uncharacterized protein</fullName>
    </submittedName>
</protein>
<feature type="non-terminal residue" evidence="1">
    <location>
        <position position="1"/>
    </location>
</feature>
<evidence type="ECO:0000313" key="1">
    <source>
        <dbReference type="EMBL" id="KAF8461451.1"/>
    </source>
</evidence>
<evidence type="ECO:0000313" key="2">
    <source>
        <dbReference type="Proteomes" id="UP000759537"/>
    </source>
</evidence>
<organism evidence="1 2">
    <name type="scientific">Russula ochroleuca</name>
    <dbReference type="NCBI Taxonomy" id="152965"/>
    <lineage>
        <taxon>Eukaryota</taxon>
        <taxon>Fungi</taxon>
        <taxon>Dikarya</taxon>
        <taxon>Basidiomycota</taxon>
        <taxon>Agaricomycotina</taxon>
        <taxon>Agaricomycetes</taxon>
        <taxon>Russulales</taxon>
        <taxon>Russulaceae</taxon>
        <taxon>Russula</taxon>
    </lineage>
</organism>
<reference evidence="1" key="2">
    <citation type="journal article" date="2020" name="Nat. Commun.">
        <title>Large-scale genome sequencing of mycorrhizal fungi provides insights into the early evolution of symbiotic traits.</title>
        <authorList>
            <person name="Miyauchi S."/>
            <person name="Kiss E."/>
            <person name="Kuo A."/>
            <person name="Drula E."/>
            <person name="Kohler A."/>
            <person name="Sanchez-Garcia M."/>
            <person name="Morin E."/>
            <person name="Andreopoulos B."/>
            <person name="Barry K.W."/>
            <person name="Bonito G."/>
            <person name="Buee M."/>
            <person name="Carver A."/>
            <person name="Chen C."/>
            <person name="Cichocki N."/>
            <person name="Clum A."/>
            <person name="Culley D."/>
            <person name="Crous P.W."/>
            <person name="Fauchery L."/>
            <person name="Girlanda M."/>
            <person name="Hayes R.D."/>
            <person name="Keri Z."/>
            <person name="LaButti K."/>
            <person name="Lipzen A."/>
            <person name="Lombard V."/>
            <person name="Magnuson J."/>
            <person name="Maillard F."/>
            <person name="Murat C."/>
            <person name="Nolan M."/>
            <person name="Ohm R.A."/>
            <person name="Pangilinan J."/>
            <person name="Pereira M.F."/>
            <person name="Perotto S."/>
            <person name="Peter M."/>
            <person name="Pfister S."/>
            <person name="Riley R."/>
            <person name="Sitrit Y."/>
            <person name="Stielow J.B."/>
            <person name="Szollosi G."/>
            <person name="Zifcakova L."/>
            <person name="Stursova M."/>
            <person name="Spatafora J.W."/>
            <person name="Tedersoo L."/>
            <person name="Vaario L.M."/>
            <person name="Yamada A."/>
            <person name="Yan M."/>
            <person name="Wang P."/>
            <person name="Xu J."/>
            <person name="Bruns T."/>
            <person name="Baldrian P."/>
            <person name="Vilgalys R."/>
            <person name="Dunand C."/>
            <person name="Henrissat B."/>
            <person name="Grigoriev I.V."/>
            <person name="Hibbett D."/>
            <person name="Nagy L.G."/>
            <person name="Martin F.M."/>
        </authorList>
    </citation>
    <scope>NUCLEOTIDE SEQUENCE</scope>
    <source>
        <strain evidence="1">Prilba</strain>
    </source>
</reference>
<accession>A0A9P5MMT2</accession>
<proteinExistence type="predicted"/>
<dbReference type="EMBL" id="WHVB01000129">
    <property type="protein sequence ID" value="KAF8461451.1"/>
    <property type="molecule type" value="Genomic_DNA"/>
</dbReference>
<dbReference type="Proteomes" id="UP000759537">
    <property type="component" value="Unassembled WGS sequence"/>
</dbReference>
<comment type="caution">
    <text evidence="1">The sequence shown here is derived from an EMBL/GenBank/DDBJ whole genome shotgun (WGS) entry which is preliminary data.</text>
</comment>
<dbReference type="OrthoDB" id="2674421at2759"/>
<gene>
    <name evidence="1" type="ORF">DFH94DRAFT_640939</name>
</gene>
<reference evidence="1" key="1">
    <citation type="submission" date="2019-10" db="EMBL/GenBank/DDBJ databases">
        <authorList>
            <consortium name="DOE Joint Genome Institute"/>
            <person name="Kuo A."/>
            <person name="Miyauchi S."/>
            <person name="Kiss E."/>
            <person name="Drula E."/>
            <person name="Kohler A."/>
            <person name="Sanchez-Garcia M."/>
            <person name="Andreopoulos B."/>
            <person name="Barry K.W."/>
            <person name="Bonito G."/>
            <person name="Buee M."/>
            <person name="Carver A."/>
            <person name="Chen C."/>
            <person name="Cichocki N."/>
            <person name="Clum A."/>
            <person name="Culley D."/>
            <person name="Crous P.W."/>
            <person name="Fauchery L."/>
            <person name="Girlanda M."/>
            <person name="Hayes R."/>
            <person name="Keri Z."/>
            <person name="LaButti K."/>
            <person name="Lipzen A."/>
            <person name="Lombard V."/>
            <person name="Magnuson J."/>
            <person name="Maillard F."/>
            <person name="Morin E."/>
            <person name="Murat C."/>
            <person name="Nolan M."/>
            <person name="Ohm R."/>
            <person name="Pangilinan J."/>
            <person name="Pereira M."/>
            <person name="Perotto S."/>
            <person name="Peter M."/>
            <person name="Riley R."/>
            <person name="Sitrit Y."/>
            <person name="Stielow B."/>
            <person name="Szollosi G."/>
            <person name="Zifcakova L."/>
            <person name="Stursova M."/>
            <person name="Spatafora J.W."/>
            <person name="Tedersoo L."/>
            <person name="Vaario L.-M."/>
            <person name="Yamada A."/>
            <person name="Yan M."/>
            <person name="Wang P."/>
            <person name="Xu J."/>
            <person name="Bruns T."/>
            <person name="Baldrian P."/>
            <person name="Vilgalys R."/>
            <person name="Henrissat B."/>
            <person name="Grigoriev I.V."/>
            <person name="Hibbett D."/>
            <person name="Nagy L.G."/>
            <person name="Martin F.M."/>
        </authorList>
    </citation>
    <scope>NUCLEOTIDE SEQUENCE</scope>
    <source>
        <strain evidence="1">Prilba</strain>
    </source>
</reference>
<name>A0A9P5MMT2_9AGAM</name>